<dbReference type="InterPro" id="IPR001179">
    <property type="entry name" value="PPIase_FKBP_dom"/>
</dbReference>
<comment type="similarity">
    <text evidence="3 10">Belongs to the FKBP-type PPIase family.</text>
</comment>
<keyword evidence="6" id="KW-0143">Chaperone</keyword>
<gene>
    <name evidence="12" type="ORF">CE91St30_03670</name>
</gene>
<dbReference type="PROSITE" id="PS50059">
    <property type="entry name" value="FKBP_PPIASE"/>
    <property type="match status" value="1"/>
</dbReference>
<dbReference type="RefSeq" id="WP_244411535.1">
    <property type="nucleotide sequence ID" value="NZ_AP025564.1"/>
</dbReference>
<keyword evidence="4" id="KW-0963">Cytoplasm</keyword>
<dbReference type="InterPro" id="IPR046357">
    <property type="entry name" value="PPIase_dom_sf"/>
</dbReference>
<evidence type="ECO:0000256" key="9">
    <source>
        <dbReference type="PROSITE-ProRule" id="PRU00277"/>
    </source>
</evidence>
<comment type="function">
    <text evidence="8">Also involved in hydrogenase metallocenter assembly, probably by participating in the nickel insertion step. This function in hydrogenase biosynthesis requires chaperone activity and the presence of the metal-binding domain, but not PPIase activity.</text>
</comment>
<evidence type="ECO:0000256" key="10">
    <source>
        <dbReference type="RuleBase" id="RU003915"/>
    </source>
</evidence>
<proteinExistence type="inferred from homology"/>
<dbReference type="GO" id="GO:0016853">
    <property type="term" value="F:isomerase activity"/>
    <property type="evidence" value="ECO:0007669"/>
    <property type="project" value="UniProtKB-KW"/>
</dbReference>
<dbReference type="PANTHER" id="PTHR47861:SF3">
    <property type="entry name" value="FKBP-TYPE PEPTIDYL-PROLYL CIS-TRANS ISOMERASE SLYD"/>
    <property type="match status" value="1"/>
</dbReference>
<dbReference type="EC" id="5.2.1.8" evidence="10"/>
<comment type="subcellular location">
    <subcellularLocation>
        <location evidence="2">Cytoplasm</location>
    </subcellularLocation>
</comment>
<reference evidence="12 13" key="1">
    <citation type="submission" date="2022-01" db="EMBL/GenBank/DDBJ databases">
        <title>Novel bile acid biosynthetic pathways are enriched in the microbiome of centenarians.</title>
        <authorList>
            <person name="Sato Y."/>
            <person name="Atarashi K."/>
            <person name="Plichta R.D."/>
            <person name="Arai Y."/>
            <person name="Sasajima S."/>
            <person name="Kearney M.S."/>
            <person name="Suda W."/>
            <person name="Takeshita K."/>
            <person name="Sasaki T."/>
            <person name="Okamoto S."/>
            <person name="Skelly N.A."/>
            <person name="Okamura Y."/>
            <person name="Vlamakis H."/>
            <person name="Li Y."/>
            <person name="Tanoue T."/>
            <person name="Takei H."/>
            <person name="Nittono H."/>
            <person name="Narushima S."/>
            <person name="Irie J."/>
            <person name="Itoh H."/>
            <person name="Moriya K."/>
            <person name="Sugiura Y."/>
            <person name="Suematsu M."/>
            <person name="Moritoki N."/>
            <person name="Shibata S."/>
            <person name="Littman R.D."/>
            <person name="Fischbach A.M."/>
            <person name="Uwamino Y."/>
            <person name="Inoue T."/>
            <person name="Honda A."/>
            <person name="Hattori M."/>
            <person name="Murai T."/>
            <person name="Xavier J.R."/>
            <person name="Hirose N."/>
            <person name="Honda K."/>
        </authorList>
    </citation>
    <scope>NUCLEOTIDE SEQUENCE [LARGE SCALE GENOMIC DNA]</scope>
    <source>
        <strain evidence="12 13">CE91-St30</strain>
    </source>
</reference>
<evidence type="ECO:0000256" key="2">
    <source>
        <dbReference type="ARBA" id="ARBA00004496"/>
    </source>
</evidence>
<sequence>MRHREYNGHTALVYYRGGVLGEGEIEDHSPGAQGEPERILLGSGEVPRGVSEVLYDMEIGEERTVVIPFEKAYGRHDPAGVQRYPRTFIPGGGELEIGTVFSWRHPVSGKNVPVVCTEATKDVVTIDFNHLLAGKDLEYWFKLVDVVDDAGVSVVEKGQ</sequence>
<evidence type="ECO:0000256" key="3">
    <source>
        <dbReference type="ARBA" id="ARBA00006577"/>
    </source>
</evidence>
<dbReference type="PANTHER" id="PTHR47861">
    <property type="entry name" value="FKBP-TYPE PEPTIDYL-PROLYL CIS-TRANS ISOMERASE SLYD"/>
    <property type="match status" value="1"/>
</dbReference>
<evidence type="ECO:0000256" key="1">
    <source>
        <dbReference type="ARBA" id="ARBA00000971"/>
    </source>
</evidence>
<dbReference type="Proteomes" id="UP001320544">
    <property type="component" value="Chromosome"/>
</dbReference>
<keyword evidence="7 9" id="KW-0413">Isomerase</keyword>
<keyword evidence="5 9" id="KW-0697">Rotamase</keyword>
<evidence type="ECO:0000313" key="13">
    <source>
        <dbReference type="Proteomes" id="UP001320544"/>
    </source>
</evidence>
<evidence type="ECO:0000256" key="6">
    <source>
        <dbReference type="ARBA" id="ARBA00023186"/>
    </source>
</evidence>
<evidence type="ECO:0000256" key="4">
    <source>
        <dbReference type="ARBA" id="ARBA00022490"/>
    </source>
</evidence>
<accession>A0ABN6MBM8</accession>
<comment type="catalytic activity">
    <reaction evidence="1 9 10">
        <text>[protein]-peptidylproline (omega=180) = [protein]-peptidylproline (omega=0)</text>
        <dbReference type="Rhea" id="RHEA:16237"/>
        <dbReference type="Rhea" id="RHEA-COMP:10747"/>
        <dbReference type="Rhea" id="RHEA-COMP:10748"/>
        <dbReference type="ChEBI" id="CHEBI:83833"/>
        <dbReference type="ChEBI" id="CHEBI:83834"/>
        <dbReference type="EC" id="5.2.1.8"/>
    </reaction>
</comment>
<evidence type="ECO:0000256" key="5">
    <source>
        <dbReference type="ARBA" id="ARBA00023110"/>
    </source>
</evidence>
<dbReference type="Pfam" id="PF00254">
    <property type="entry name" value="FKBP_C"/>
    <property type="match status" value="1"/>
</dbReference>
<evidence type="ECO:0000256" key="8">
    <source>
        <dbReference type="ARBA" id="ARBA00037071"/>
    </source>
</evidence>
<evidence type="ECO:0000313" key="12">
    <source>
        <dbReference type="EMBL" id="BDE95034.1"/>
    </source>
</evidence>
<name>A0ABN6MBM8_9ACTN</name>
<keyword evidence="13" id="KW-1185">Reference proteome</keyword>
<dbReference type="Gene3D" id="3.10.50.40">
    <property type="match status" value="1"/>
</dbReference>
<organism evidence="12 13">
    <name type="scientific">Raoultibacter timonensis</name>
    <dbReference type="NCBI Taxonomy" id="1907662"/>
    <lineage>
        <taxon>Bacteria</taxon>
        <taxon>Bacillati</taxon>
        <taxon>Actinomycetota</taxon>
        <taxon>Coriobacteriia</taxon>
        <taxon>Eggerthellales</taxon>
        <taxon>Eggerthellaceae</taxon>
        <taxon>Raoultibacter</taxon>
    </lineage>
</organism>
<evidence type="ECO:0000259" key="11">
    <source>
        <dbReference type="PROSITE" id="PS50059"/>
    </source>
</evidence>
<feature type="domain" description="PPIase FKBP-type" evidence="11">
    <location>
        <begin position="8"/>
        <end position="95"/>
    </location>
</feature>
<dbReference type="EMBL" id="AP025564">
    <property type="protein sequence ID" value="BDE95034.1"/>
    <property type="molecule type" value="Genomic_DNA"/>
</dbReference>
<protein>
    <recommendedName>
        <fullName evidence="10">Peptidyl-prolyl cis-trans isomerase</fullName>
        <ecNumber evidence="10">5.2.1.8</ecNumber>
    </recommendedName>
</protein>
<dbReference type="SUPFAM" id="SSF54534">
    <property type="entry name" value="FKBP-like"/>
    <property type="match status" value="1"/>
</dbReference>
<evidence type="ECO:0000256" key="7">
    <source>
        <dbReference type="ARBA" id="ARBA00023235"/>
    </source>
</evidence>